<dbReference type="PANTHER" id="PTHR11099">
    <property type="entry name" value="VACUOLAR SORTING PROTEIN 35"/>
    <property type="match status" value="1"/>
</dbReference>
<name>A0ABD3A658_9GENT</name>
<accession>A0ABD3A658</accession>
<reference evidence="1 2" key="1">
    <citation type="submission" date="2024-11" db="EMBL/GenBank/DDBJ databases">
        <title>A near-complete genome assembly of Cinchona calisaya.</title>
        <authorList>
            <person name="Lian D.C."/>
            <person name="Zhao X.W."/>
            <person name="Wei L."/>
        </authorList>
    </citation>
    <scope>NUCLEOTIDE SEQUENCE [LARGE SCALE GENOMIC DNA]</scope>
    <source>
        <tissue evidence="1">Nenye</tissue>
    </source>
</reference>
<protein>
    <submittedName>
        <fullName evidence="1">Uncharacterized protein</fullName>
    </submittedName>
</protein>
<dbReference type="Pfam" id="PF03635">
    <property type="entry name" value="Vps35"/>
    <property type="match status" value="1"/>
</dbReference>
<proteinExistence type="predicted"/>
<comment type="caution">
    <text evidence="1">The sequence shown here is derived from an EMBL/GenBank/DDBJ whole genome shotgun (WGS) entry which is preliminary data.</text>
</comment>
<dbReference type="Proteomes" id="UP001630127">
    <property type="component" value="Unassembled WGS sequence"/>
</dbReference>
<dbReference type="AlphaFoldDB" id="A0ABD3A658"/>
<sequence>MERLSNYAGSSSEVFPELFQVEAFSKLSNAIGKVIEAQDEMPVVGVVTFYSSLLTFTLQVHPYCCDFVDQILGACVKKLSGKGKLEDSKSRKQVVALLSAPLQKFNDIDT</sequence>
<keyword evidence="2" id="KW-1185">Reference proteome</keyword>
<dbReference type="InterPro" id="IPR005378">
    <property type="entry name" value="Vps35"/>
</dbReference>
<evidence type="ECO:0000313" key="1">
    <source>
        <dbReference type="EMBL" id="KAL3527236.1"/>
    </source>
</evidence>
<dbReference type="EMBL" id="JBJUIK010000005">
    <property type="protein sequence ID" value="KAL3527236.1"/>
    <property type="molecule type" value="Genomic_DNA"/>
</dbReference>
<organism evidence="1 2">
    <name type="scientific">Cinchona calisaya</name>
    <dbReference type="NCBI Taxonomy" id="153742"/>
    <lineage>
        <taxon>Eukaryota</taxon>
        <taxon>Viridiplantae</taxon>
        <taxon>Streptophyta</taxon>
        <taxon>Embryophyta</taxon>
        <taxon>Tracheophyta</taxon>
        <taxon>Spermatophyta</taxon>
        <taxon>Magnoliopsida</taxon>
        <taxon>eudicotyledons</taxon>
        <taxon>Gunneridae</taxon>
        <taxon>Pentapetalae</taxon>
        <taxon>asterids</taxon>
        <taxon>lamiids</taxon>
        <taxon>Gentianales</taxon>
        <taxon>Rubiaceae</taxon>
        <taxon>Cinchonoideae</taxon>
        <taxon>Cinchoneae</taxon>
        <taxon>Cinchona</taxon>
    </lineage>
</organism>
<evidence type="ECO:0000313" key="2">
    <source>
        <dbReference type="Proteomes" id="UP001630127"/>
    </source>
</evidence>
<dbReference type="PANTHER" id="PTHR11099:SF0">
    <property type="entry name" value="VACUOLAR PROTEIN SORTING-ASSOCIATED PROTEIN 35"/>
    <property type="match status" value="1"/>
</dbReference>
<gene>
    <name evidence="1" type="ORF">ACH5RR_011892</name>
</gene>